<dbReference type="RefSeq" id="WP_099215698.1">
    <property type="nucleotide sequence ID" value="NZ_JAUYVU010000010.1"/>
</dbReference>
<organism evidence="8 9">
    <name type="scientific">Tenacibaculum discolor</name>
    <dbReference type="NCBI Taxonomy" id="361581"/>
    <lineage>
        <taxon>Bacteria</taxon>
        <taxon>Pseudomonadati</taxon>
        <taxon>Bacteroidota</taxon>
        <taxon>Flavobacteriia</taxon>
        <taxon>Flavobacteriales</taxon>
        <taxon>Flavobacteriaceae</taxon>
        <taxon>Tenacibaculum</taxon>
    </lineage>
</organism>
<dbReference type="SUPFAM" id="SSF111369">
    <property type="entry name" value="HlyD-like secretion proteins"/>
    <property type="match status" value="1"/>
</dbReference>
<feature type="coiled-coil region" evidence="2">
    <location>
        <begin position="34"/>
        <end position="68"/>
    </location>
</feature>
<evidence type="ECO:0000313" key="7">
    <source>
        <dbReference type="EMBL" id="MDP2542414.1"/>
    </source>
</evidence>
<dbReference type="Gene3D" id="1.10.287.470">
    <property type="entry name" value="Helix hairpin bin"/>
    <property type="match status" value="1"/>
</dbReference>
<evidence type="ECO:0000256" key="1">
    <source>
        <dbReference type="ARBA" id="ARBA00009477"/>
    </source>
</evidence>
<accession>A0A2G1BSL3</accession>
<dbReference type="EMBL" id="PDUU01000009">
    <property type="protein sequence ID" value="PHN96829.1"/>
    <property type="molecule type" value="Genomic_DNA"/>
</dbReference>
<reference evidence="8" key="2">
    <citation type="submission" date="2017-10" db="EMBL/GenBank/DDBJ databases">
        <authorList>
            <person name="Enke T.N."/>
            <person name="Cordero O.X."/>
        </authorList>
    </citation>
    <scope>NUCLEOTIDE SEQUENCE</scope>
    <source>
        <strain evidence="8">4G03</strain>
    </source>
</reference>
<feature type="domain" description="CzcB-like barrel-sandwich hybrid" evidence="6">
    <location>
        <begin position="100"/>
        <end position="216"/>
    </location>
</feature>
<dbReference type="Proteomes" id="UP000222163">
    <property type="component" value="Unassembled WGS sequence"/>
</dbReference>
<dbReference type="PANTHER" id="PTHR30469">
    <property type="entry name" value="MULTIDRUG RESISTANCE PROTEIN MDTA"/>
    <property type="match status" value="1"/>
</dbReference>
<dbReference type="InterPro" id="IPR058647">
    <property type="entry name" value="BSH_CzcB-like"/>
</dbReference>
<reference evidence="8 9" key="1">
    <citation type="journal article" date="2016" name="Nat. Commun.">
        <title>Microbial interactions lead to rapid micro-scale successions on model marine particles.</title>
        <authorList>
            <person name="Datta M.S."/>
            <person name="Sliwerska E."/>
            <person name="Gore J."/>
            <person name="Polz M.F."/>
            <person name="Cordero O.X."/>
        </authorList>
    </citation>
    <scope>NUCLEOTIDE SEQUENCE [LARGE SCALE GENOMIC DNA]</scope>
    <source>
        <strain evidence="8 9">4G03</strain>
    </source>
</reference>
<comment type="caution">
    <text evidence="8">The sequence shown here is derived from an EMBL/GenBank/DDBJ whole genome shotgun (WGS) entry which is preliminary data.</text>
</comment>
<evidence type="ECO:0000313" key="8">
    <source>
        <dbReference type="EMBL" id="PHN96829.1"/>
    </source>
</evidence>
<name>A0A2G1BSL3_9FLAO</name>
<gene>
    <name evidence="8" type="ORF">CSC81_10420</name>
    <name evidence="7" type="ORF">Q8W23_13110</name>
</gene>
<dbReference type="GO" id="GO:1990281">
    <property type="term" value="C:efflux pump complex"/>
    <property type="evidence" value="ECO:0007669"/>
    <property type="project" value="TreeGrafter"/>
</dbReference>
<protein>
    <submittedName>
        <fullName evidence="7">Efflux RND transporter periplasmic adaptor subunit</fullName>
    </submittedName>
    <submittedName>
        <fullName evidence="8">Efflux transporter periplasmic adaptor subunit</fullName>
    </submittedName>
</protein>
<dbReference type="Pfam" id="PF25954">
    <property type="entry name" value="Beta-barrel_RND_2"/>
    <property type="match status" value="1"/>
</dbReference>
<dbReference type="Gene3D" id="2.40.50.100">
    <property type="match status" value="1"/>
</dbReference>
<dbReference type="GO" id="GO:0015562">
    <property type="term" value="F:efflux transmembrane transporter activity"/>
    <property type="evidence" value="ECO:0007669"/>
    <property type="project" value="TreeGrafter"/>
</dbReference>
<dbReference type="PANTHER" id="PTHR30469:SF15">
    <property type="entry name" value="HLYD FAMILY OF SECRETION PROTEINS"/>
    <property type="match status" value="1"/>
</dbReference>
<dbReference type="PROSITE" id="PS51257">
    <property type="entry name" value="PROKAR_LIPOPROTEIN"/>
    <property type="match status" value="1"/>
</dbReference>
<proteinExistence type="inferred from homology"/>
<evidence type="ECO:0000259" key="3">
    <source>
        <dbReference type="Pfam" id="PF25893"/>
    </source>
</evidence>
<dbReference type="InterPro" id="IPR058627">
    <property type="entry name" value="MdtA-like_C"/>
</dbReference>
<dbReference type="Gene3D" id="2.40.420.20">
    <property type="match status" value="1"/>
</dbReference>
<feature type="domain" description="CusB-like beta-barrel" evidence="4">
    <location>
        <begin position="234"/>
        <end position="306"/>
    </location>
</feature>
<keyword evidence="2" id="KW-0175">Coiled coil</keyword>
<evidence type="ECO:0000313" key="10">
    <source>
        <dbReference type="Proteomes" id="UP001242342"/>
    </source>
</evidence>
<keyword evidence="10" id="KW-1185">Reference proteome</keyword>
<comment type="similarity">
    <text evidence="1">Belongs to the membrane fusion protein (MFP) (TC 8.A.1) family.</text>
</comment>
<dbReference type="NCBIfam" id="TIGR01730">
    <property type="entry name" value="RND_mfp"/>
    <property type="match status" value="1"/>
</dbReference>
<feature type="domain" description="Multidrug resistance protein MdtA-like C-terminal permuted SH3" evidence="5">
    <location>
        <begin position="312"/>
        <end position="375"/>
    </location>
</feature>
<evidence type="ECO:0000259" key="4">
    <source>
        <dbReference type="Pfam" id="PF25954"/>
    </source>
</evidence>
<dbReference type="InterPro" id="IPR058792">
    <property type="entry name" value="Beta-barrel_RND_2"/>
</dbReference>
<evidence type="ECO:0000259" key="6">
    <source>
        <dbReference type="Pfam" id="PF25973"/>
    </source>
</evidence>
<dbReference type="Gene3D" id="2.40.30.170">
    <property type="match status" value="1"/>
</dbReference>
<dbReference type="Pfam" id="PF25967">
    <property type="entry name" value="RND-MFP_C"/>
    <property type="match status" value="1"/>
</dbReference>
<dbReference type="Pfam" id="PF25893">
    <property type="entry name" value="HH_CzcB"/>
    <property type="match status" value="1"/>
</dbReference>
<dbReference type="InterPro" id="IPR058648">
    <property type="entry name" value="HH_CzcB-like"/>
</dbReference>
<dbReference type="EMBL" id="JAUYVU010000010">
    <property type="protein sequence ID" value="MDP2542414.1"/>
    <property type="molecule type" value="Genomic_DNA"/>
</dbReference>
<sequence length="394" mass="43624">MRKIYSLFAITLLLASCGGKKEQSVQDVIASNDLAKIREKKASLDTQMQTLSDEIKVLNDKISELDTNKKVPLITVLSAKEEVFDHYLELQGAVQTKQNVLIYPEMPGLLTRVYVKEGQYVKKGQTLAKIDDGGLANQLAQIEAQAALAETTYKRQKRLWEQKIGSEIQFLQAKTNYEAQTNAVSQLRRQLAKSVITAPFSGVIDDVIKEQGTVVAPGMGSEVFRIVNLKNMYIETDVPESYITSIKKGKNVEVEFPVLGEKLTSKIRQAGNFINPANRTFKVEVGVPNHEGKIKPNLTAKLRINDYSNEKAILIPQSIISENANGEQYVYVVENIKDQVGTAKQIIITTGKTQGDIIEVLSGIENGTKIIEEGARSVKNGQEVKVLTLSEEAK</sequence>
<dbReference type="Pfam" id="PF25973">
    <property type="entry name" value="BSH_CzcB"/>
    <property type="match status" value="1"/>
</dbReference>
<feature type="domain" description="CzcB-like alpha-helical hairpin" evidence="3">
    <location>
        <begin position="137"/>
        <end position="192"/>
    </location>
</feature>
<dbReference type="AlphaFoldDB" id="A0A2G1BSL3"/>
<evidence type="ECO:0000256" key="2">
    <source>
        <dbReference type="SAM" id="Coils"/>
    </source>
</evidence>
<evidence type="ECO:0000313" key="9">
    <source>
        <dbReference type="Proteomes" id="UP000222163"/>
    </source>
</evidence>
<evidence type="ECO:0000259" key="5">
    <source>
        <dbReference type="Pfam" id="PF25967"/>
    </source>
</evidence>
<dbReference type="Proteomes" id="UP001242342">
    <property type="component" value="Unassembled WGS sequence"/>
</dbReference>
<dbReference type="InterPro" id="IPR006143">
    <property type="entry name" value="RND_pump_MFP"/>
</dbReference>
<reference evidence="7 10" key="3">
    <citation type="submission" date="2023-07" db="EMBL/GenBank/DDBJ databases">
        <title>Genome content predicts the carbon catabolic preferences of heterotrophic bacteria.</title>
        <authorList>
            <person name="Gralka M."/>
        </authorList>
    </citation>
    <scope>NUCLEOTIDE SEQUENCE [LARGE SCALE GENOMIC DNA]</scope>
    <source>
        <strain evidence="7 10">4G03</strain>
    </source>
</reference>